<protein>
    <submittedName>
        <fullName evidence="4">Glycoside hydrolase</fullName>
    </submittedName>
</protein>
<keyword evidence="2" id="KW-0624">Polysaccharide degradation</keyword>
<dbReference type="Pfam" id="PF01670">
    <property type="entry name" value="Glyco_hydro_12"/>
    <property type="match status" value="1"/>
</dbReference>
<evidence type="ECO:0000313" key="5">
    <source>
        <dbReference type="Proteomes" id="UP000194020"/>
    </source>
</evidence>
<evidence type="ECO:0000313" key="4">
    <source>
        <dbReference type="EMBL" id="OSN08213.1"/>
    </source>
</evidence>
<reference evidence="4 5" key="1">
    <citation type="submission" date="2016-02" db="EMBL/GenBank/DDBJ databases">
        <title>Species-wide whole genome sequencing reveals diversity, host range in Lonsdalea quercina.</title>
        <authorList>
            <person name="Li Y."/>
        </authorList>
    </citation>
    <scope>NUCLEOTIDE SEQUENCE [LARGE SCALE GENOMIC DNA]</scope>
    <source>
        <strain evidence="4 5">LMG 26264</strain>
    </source>
</reference>
<keyword evidence="3" id="KW-0732">Signal</keyword>
<dbReference type="Proteomes" id="UP000194020">
    <property type="component" value="Unassembled WGS sequence"/>
</dbReference>
<dbReference type="GO" id="GO:0008810">
    <property type="term" value="F:cellulase activity"/>
    <property type="evidence" value="ECO:0007669"/>
    <property type="project" value="InterPro"/>
</dbReference>
<dbReference type="Gene3D" id="2.60.120.180">
    <property type="match status" value="1"/>
</dbReference>
<dbReference type="PANTHER" id="PTHR34002:SF9">
    <property type="entry name" value="XYLOGLUCAN-SPECIFIC ENDO-BETA-1,4-GLUCANASE A"/>
    <property type="match status" value="1"/>
</dbReference>
<dbReference type="OrthoDB" id="2557744at2"/>
<proteinExistence type="inferred from homology"/>
<comment type="similarity">
    <text evidence="1 2">Belongs to the glycosyl hydrolase 12 (cellulase H) family.</text>
</comment>
<keyword evidence="2 4" id="KW-0378">Hydrolase</keyword>
<feature type="chain" id="PRO_5012123335" evidence="3">
    <location>
        <begin position="26"/>
        <end position="253"/>
    </location>
</feature>
<name>A0A1X3S158_9GAMM</name>
<dbReference type="PANTHER" id="PTHR34002">
    <property type="entry name" value="BLR1656 PROTEIN"/>
    <property type="match status" value="1"/>
</dbReference>
<dbReference type="GO" id="GO:0000272">
    <property type="term" value="P:polysaccharide catabolic process"/>
    <property type="evidence" value="ECO:0007669"/>
    <property type="project" value="UniProtKB-KW"/>
</dbReference>
<dbReference type="AlphaFoldDB" id="A0A1X3S158"/>
<evidence type="ECO:0000256" key="2">
    <source>
        <dbReference type="RuleBase" id="RU361163"/>
    </source>
</evidence>
<gene>
    <name evidence="4" type="ORF">AU511_01475</name>
</gene>
<dbReference type="InterPro" id="IPR002594">
    <property type="entry name" value="GH12"/>
</dbReference>
<dbReference type="SUPFAM" id="SSF49899">
    <property type="entry name" value="Concanavalin A-like lectins/glucanases"/>
    <property type="match status" value="1"/>
</dbReference>
<dbReference type="EMBL" id="LUTP01000003">
    <property type="protein sequence ID" value="OSN08213.1"/>
    <property type="molecule type" value="Genomic_DNA"/>
</dbReference>
<accession>A0A1X3S158</accession>
<evidence type="ECO:0000256" key="3">
    <source>
        <dbReference type="SAM" id="SignalP"/>
    </source>
</evidence>
<keyword evidence="2" id="KW-0326">Glycosidase</keyword>
<keyword evidence="2" id="KW-0119">Carbohydrate metabolism</keyword>
<evidence type="ECO:0000256" key="1">
    <source>
        <dbReference type="ARBA" id="ARBA00005519"/>
    </source>
</evidence>
<sequence>MFMKKTVGFASIAMAVIMANGGALAASSSGDNAKLYLPSGIDYVYNNTWGKSAVPNGQQAIYVNNAKDMGWSWSWPSDANSVKGYPSIVHGWHWTTGYGTNTGLPVRLSENKNINTSAAWSFSNATGMYNVAYDIWFHSDNNANWWSTPTDELMIWMNSTNAIPAGSYVNTVTIGGIPWDLYKGYGSGWNIYSFVIKSNQTAANLDIKNFTDYLVNAKQWMSNTKYLSSIEFGTELYKGSGTFRVSKWSVNIQ</sequence>
<organism evidence="4 5">
    <name type="scientific">Lonsdalea iberica</name>
    <dbReference type="NCBI Taxonomy" id="1082703"/>
    <lineage>
        <taxon>Bacteria</taxon>
        <taxon>Pseudomonadati</taxon>
        <taxon>Pseudomonadota</taxon>
        <taxon>Gammaproteobacteria</taxon>
        <taxon>Enterobacterales</taxon>
        <taxon>Pectobacteriaceae</taxon>
        <taxon>Lonsdalea</taxon>
    </lineage>
</organism>
<comment type="caution">
    <text evidence="4">The sequence shown here is derived from an EMBL/GenBank/DDBJ whole genome shotgun (WGS) entry which is preliminary data.</text>
</comment>
<feature type="signal peptide" evidence="3">
    <location>
        <begin position="1"/>
        <end position="25"/>
    </location>
</feature>
<dbReference type="InterPro" id="IPR013319">
    <property type="entry name" value="GH11/12"/>
</dbReference>
<dbReference type="InterPro" id="IPR013320">
    <property type="entry name" value="ConA-like_dom_sf"/>
</dbReference>